<dbReference type="InterPro" id="IPR012340">
    <property type="entry name" value="NA-bd_OB-fold"/>
</dbReference>
<dbReference type="GO" id="GO:0005737">
    <property type="term" value="C:cytoplasm"/>
    <property type="evidence" value="ECO:0007669"/>
    <property type="project" value="UniProtKB-SubCell"/>
</dbReference>
<dbReference type="Proteomes" id="UP000231474">
    <property type="component" value="Unassembled WGS sequence"/>
</dbReference>
<dbReference type="InterPro" id="IPR029460">
    <property type="entry name" value="DNAPol_HHH"/>
</dbReference>
<evidence type="ECO:0000256" key="2">
    <source>
        <dbReference type="ARBA" id="ARBA00012417"/>
    </source>
</evidence>
<evidence type="ECO:0000256" key="9">
    <source>
        <dbReference type="SAM" id="MobiDB-lite"/>
    </source>
</evidence>
<dbReference type="InterPro" id="IPR004365">
    <property type="entry name" value="NA-bd_OB_tRNA"/>
</dbReference>
<dbReference type="InterPro" id="IPR004013">
    <property type="entry name" value="PHP_dom"/>
</dbReference>
<evidence type="ECO:0000256" key="8">
    <source>
        <dbReference type="ARBA" id="ARBA00049244"/>
    </source>
</evidence>
<keyword evidence="4" id="KW-0808">Transferase</keyword>
<dbReference type="CDD" id="cd04485">
    <property type="entry name" value="DnaE_OBF"/>
    <property type="match status" value="1"/>
</dbReference>
<dbReference type="Pfam" id="PF07733">
    <property type="entry name" value="DNA_pol3_alpha"/>
    <property type="match status" value="1"/>
</dbReference>
<comment type="catalytic activity">
    <reaction evidence="8">
        <text>DNA(n) + a 2'-deoxyribonucleoside 5'-triphosphate = DNA(n+1) + diphosphate</text>
        <dbReference type="Rhea" id="RHEA:22508"/>
        <dbReference type="Rhea" id="RHEA-COMP:17339"/>
        <dbReference type="Rhea" id="RHEA-COMP:17340"/>
        <dbReference type="ChEBI" id="CHEBI:33019"/>
        <dbReference type="ChEBI" id="CHEBI:61560"/>
        <dbReference type="ChEBI" id="CHEBI:173112"/>
        <dbReference type="EC" id="2.7.7.7"/>
    </reaction>
</comment>
<evidence type="ECO:0000259" key="10">
    <source>
        <dbReference type="SMART" id="SM00481"/>
    </source>
</evidence>
<dbReference type="SMART" id="SM00481">
    <property type="entry name" value="POLIIIAc"/>
    <property type="match status" value="1"/>
</dbReference>
<evidence type="ECO:0000256" key="1">
    <source>
        <dbReference type="ARBA" id="ARBA00004496"/>
    </source>
</evidence>
<dbReference type="SUPFAM" id="SSF89550">
    <property type="entry name" value="PHP domain-like"/>
    <property type="match status" value="1"/>
</dbReference>
<dbReference type="GO" id="GO:0003676">
    <property type="term" value="F:nucleic acid binding"/>
    <property type="evidence" value="ECO:0007669"/>
    <property type="project" value="InterPro"/>
</dbReference>
<reference evidence="12" key="1">
    <citation type="submission" date="2017-09" db="EMBL/GenBank/DDBJ databases">
        <title>Depth-based differentiation of microbial function through sediment-hosted aquifers and enrichment of novel symbionts in the deep terrestrial subsurface.</title>
        <authorList>
            <person name="Probst A.J."/>
            <person name="Ladd B."/>
            <person name="Jarett J.K."/>
            <person name="Geller-Mcgrath D.E."/>
            <person name="Sieber C.M.K."/>
            <person name="Emerson J.B."/>
            <person name="Anantharaman K."/>
            <person name="Thomas B.C."/>
            <person name="Malmstrom R."/>
            <person name="Stieglmeier M."/>
            <person name="Klingl A."/>
            <person name="Woyke T."/>
            <person name="Ryan C.M."/>
            <person name="Banfield J.F."/>
        </authorList>
    </citation>
    <scope>NUCLEOTIDE SEQUENCE [LARGE SCALE GENOMIC DNA]</scope>
</reference>
<dbReference type="Pfam" id="PF01336">
    <property type="entry name" value="tRNA_anti-codon"/>
    <property type="match status" value="1"/>
</dbReference>
<dbReference type="Pfam" id="PF14579">
    <property type="entry name" value="HHH_6"/>
    <property type="match status" value="1"/>
</dbReference>
<dbReference type="InterPro" id="IPR003141">
    <property type="entry name" value="Pol/His_phosphatase_N"/>
</dbReference>
<accession>A0A2M8L348</accession>
<dbReference type="AlphaFoldDB" id="A0A2M8L348"/>
<keyword evidence="5" id="KW-0548">Nucleotidyltransferase</keyword>
<feature type="region of interest" description="Disordered" evidence="9">
    <location>
        <begin position="903"/>
        <end position="930"/>
    </location>
</feature>
<dbReference type="GO" id="GO:0008408">
    <property type="term" value="F:3'-5' exonuclease activity"/>
    <property type="evidence" value="ECO:0007669"/>
    <property type="project" value="InterPro"/>
</dbReference>
<dbReference type="InterPro" id="IPR016195">
    <property type="entry name" value="Pol/histidinol_Pase-like"/>
</dbReference>
<dbReference type="InterPro" id="IPR041931">
    <property type="entry name" value="DNA_pol3_alpha_thumb_dom"/>
</dbReference>
<dbReference type="NCBIfam" id="NF005298">
    <property type="entry name" value="PRK06826.1"/>
    <property type="match status" value="1"/>
</dbReference>
<evidence type="ECO:0000313" key="11">
    <source>
        <dbReference type="EMBL" id="PJE67297.1"/>
    </source>
</evidence>
<dbReference type="GO" id="GO:0003887">
    <property type="term" value="F:DNA-directed DNA polymerase activity"/>
    <property type="evidence" value="ECO:0007669"/>
    <property type="project" value="UniProtKB-KW"/>
</dbReference>
<comment type="caution">
    <text evidence="11">The sequence shown here is derived from an EMBL/GenBank/DDBJ whole genome shotgun (WGS) entry which is preliminary data.</text>
</comment>
<organism evidence="11 12">
    <name type="scientific">Candidatus Shapirobacteria bacterium CG10_big_fil_rev_8_21_14_0_10_40_9</name>
    <dbReference type="NCBI Taxonomy" id="1974888"/>
    <lineage>
        <taxon>Bacteria</taxon>
        <taxon>Candidatus Shapironibacteriota</taxon>
    </lineage>
</organism>
<dbReference type="PANTHER" id="PTHR32294:SF0">
    <property type="entry name" value="DNA POLYMERASE III SUBUNIT ALPHA"/>
    <property type="match status" value="1"/>
</dbReference>
<name>A0A2M8L348_9BACT</name>
<dbReference type="Pfam" id="PF17657">
    <property type="entry name" value="DNA_pol3_finger"/>
    <property type="match status" value="1"/>
</dbReference>
<evidence type="ECO:0000256" key="3">
    <source>
        <dbReference type="ARBA" id="ARBA00019114"/>
    </source>
</evidence>
<dbReference type="Pfam" id="PF02811">
    <property type="entry name" value="PHP"/>
    <property type="match status" value="1"/>
</dbReference>
<keyword evidence="6" id="KW-0235">DNA replication</keyword>
<dbReference type="EMBL" id="PFEK01000063">
    <property type="protein sequence ID" value="PJE67297.1"/>
    <property type="molecule type" value="Genomic_DNA"/>
</dbReference>
<dbReference type="InterPro" id="IPR040982">
    <property type="entry name" value="DNA_pol3_finger"/>
</dbReference>
<dbReference type="Gene3D" id="2.40.50.140">
    <property type="entry name" value="Nucleic acid-binding proteins"/>
    <property type="match status" value="1"/>
</dbReference>
<dbReference type="Gene3D" id="1.10.150.870">
    <property type="match status" value="1"/>
</dbReference>
<evidence type="ECO:0000256" key="4">
    <source>
        <dbReference type="ARBA" id="ARBA00022679"/>
    </source>
</evidence>
<feature type="domain" description="Polymerase/histidinol phosphatase N-terminal" evidence="10">
    <location>
        <begin position="5"/>
        <end position="72"/>
    </location>
</feature>
<evidence type="ECO:0000256" key="5">
    <source>
        <dbReference type="ARBA" id="ARBA00022695"/>
    </source>
</evidence>
<dbReference type="EC" id="2.7.7.7" evidence="2"/>
<evidence type="ECO:0000256" key="6">
    <source>
        <dbReference type="ARBA" id="ARBA00022705"/>
    </source>
</evidence>
<dbReference type="InterPro" id="IPR004805">
    <property type="entry name" value="DnaE2/DnaE/PolC"/>
</dbReference>
<dbReference type="Gene3D" id="3.20.20.140">
    <property type="entry name" value="Metal-dependent hydrolases"/>
    <property type="match status" value="1"/>
</dbReference>
<gene>
    <name evidence="11" type="ORF">COU95_03185</name>
</gene>
<comment type="subcellular location">
    <subcellularLocation>
        <location evidence="1">Cytoplasm</location>
    </subcellularLocation>
</comment>
<dbReference type="NCBIfam" id="TIGR00594">
    <property type="entry name" value="polc"/>
    <property type="match status" value="1"/>
</dbReference>
<dbReference type="CDD" id="cd12113">
    <property type="entry name" value="PHP_PolIIIA_DnaE3"/>
    <property type="match status" value="1"/>
</dbReference>
<evidence type="ECO:0000256" key="7">
    <source>
        <dbReference type="ARBA" id="ARBA00022932"/>
    </source>
</evidence>
<dbReference type="PANTHER" id="PTHR32294">
    <property type="entry name" value="DNA POLYMERASE III SUBUNIT ALPHA"/>
    <property type="match status" value="1"/>
</dbReference>
<dbReference type="NCBIfam" id="NF004226">
    <property type="entry name" value="PRK05673.1"/>
    <property type="match status" value="1"/>
</dbReference>
<dbReference type="Gene3D" id="1.10.10.1600">
    <property type="entry name" value="Bacterial DNA polymerase III alpha subunit, thumb domain"/>
    <property type="match status" value="1"/>
</dbReference>
<evidence type="ECO:0000313" key="12">
    <source>
        <dbReference type="Proteomes" id="UP000231474"/>
    </source>
</evidence>
<keyword evidence="7" id="KW-0239">DNA-directed DNA polymerase</keyword>
<dbReference type="InterPro" id="IPR011708">
    <property type="entry name" value="DNA_pol3_alpha_NTPase_dom"/>
</dbReference>
<protein>
    <recommendedName>
        <fullName evidence="3">DNA polymerase III subunit alpha</fullName>
        <ecNumber evidence="2">2.7.7.7</ecNumber>
    </recommendedName>
</protein>
<sequence>MADFTHLHVHSEYSLLDGLCKIPALVARAKELGMDSLAITDHGAMYGIIPFYLACKEAGIKPIIGVEAYVAGRSRFDKQPKIDADQYHLILLAKSDEGYKNLIKLVTLAHLEGFYYKPRIDFEVLKEHSKGIIVLTACLSGEIPSLFLEGKREQAEKKARMFQEVFGDDFYLELEAHRKMPEQDKANKELISLSRKLGIPLVATNDVHYIFPEDAVAQDALLAIQTQKKIADKDRLTMINSPDFYLRSPEEMKELFGEFPDALTNTQKISEKCHLEIEMDKWILPPYPLPQGETAESFLKKMVHEGAPKRFSKITKEIKERIDYELDIICKKDFATYFLIVQDFVNWAKKQGIRVGPGRGSVAGSLVSYVLRITSINPLEHGLPFERFLNLERPTPADIDLDFADDRRDEVISYVTHKYGKDKVAQIITFGTMEARMAVRDVVRVLGYPYSTGDRIAKMIPLGSQGFETTIANSLVSNPELKTAYDNEEETKKILDLASKLEGVVRQASTHAAGVVIADRELTDYVPLQWDSKKERVITQYDMYALDLNISEHAIGLLKMDFLGIRNLTILEKGEEFVKATKGKDIDISEIPLDDKKVYEMISSGETTGIFQLESAGMRRLARNLKPSKFSDIAAMVALYRPGPMEWINEFIAGKSNPSSVRYPHPDLKPILSETYGVPVYQEQCLQIAVSIAGYTWGEADGLRRAIGKKKKTLMDKEKERFIQKAERKGYKKDQAEKIFSLIERFVGYGFNKAHSTSYAMIAYQTAWMKANYPVEFMAALLTAESGNTDKVALGVEECRRTGITILPPDINSSGVGFSIEEGMIRFGLSAIKNVGEAAIEAILKARKSGGNFISLSDFCQRVDPQKVNKKVLESLIKAGAMDRFGSRAAMLAGLEQIRKTGEVEQREKSRGQVSLFEKEEGQKEKAAKDDLPQIEEFSRSELLSLERELLGFYLTEHPLSSVLSLLSSEVSHKIYELGEGMETSERVRIGGLVSSLRIVLTKNGKNEMAFVTLEDETGKIEAVVFPKTFTMTRLCWIRDQVVLVDGRLESREEEVSLIVESATPLSATKPKKEEKFDFTIRIPKGISPQVLVKLNKLLKENSGGKKGVLVFEVNGAPRKLVLTFGVDFNSKLEKKIKELIGS</sequence>
<dbReference type="GO" id="GO:0006260">
    <property type="term" value="P:DNA replication"/>
    <property type="evidence" value="ECO:0007669"/>
    <property type="project" value="UniProtKB-KW"/>
</dbReference>
<proteinExistence type="predicted"/>